<feature type="domain" description="PhnB-like" evidence="1">
    <location>
        <begin position="5"/>
        <end position="131"/>
    </location>
</feature>
<reference evidence="2" key="1">
    <citation type="journal article" date="2014" name="Int. J. Syst. Evol. Microbiol.">
        <title>Complete genome sequence of Corynebacterium casei LMG S-19264T (=DSM 44701T), isolated from a smear-ripened cheese.</title>
        <authorList>
            <consortium name="US DOE Joint Genome Institute (JGI-PGF)"/>
            <person name="Walter F."/>
            <person name="Albersmeier A."/>
            <person name="Kalinowski J."/>
            <person name="Ruckert C."/>
        </authorList>
    </citation>
    <scope>NUCLEOTIDE SEQUENCE</scope>
    <source>
        <strain evidence="2">CGMCC 1.15454</strain>
    </source>
</reference>
<dbReference type="RefSeq" id="WP_188725758.1">
    <property type="nucleotide sequence ID" value="NZ_BMJD01000049.1"/>
</dbReference>
<accession>A0A9W5U130</accession>
<dbReference type="InterPro" id="IPR029068">
    <property type="entry name" value="Glyas_Bleomycin-R_OHBP_Dase"/>
</dbReference>
<name>A0A9W5U130_9BACI</name>
<dbReference type="PANTHER" id="PTHR33990:SF1">
    <property type="entry name" value="PROTEIN YJDN"/>
    <property type="match status" value="1"/>
</dbReference>
<comment type="caution">
    <text evidence="2">The sequence shown here is derived from an EMBL/GenBank/DDBJ whole genome shotgun (WGS) entry which is preliminary data.</text>
</comment>
<reference evidence="2" key="2">
    <citation type="submission" date="2020-09" db="EMBL/GenBank/DDBJ databases">
        <authorList>
            <person name="Sun Q."/>
            <person name="Zhou Y."/>
        </authorList>
    </citation>
    <scope>NUCLEOTIDE SEQUENCE</scope>
    <source>
        <strain evidence="2">CGMCC 1.15454</strain>
    </source>
</reference>
<organism evidence="2 3">
    <name type="scientific">Lentibacillus populi</name>
    <dbReference type="NCBI Taxonomy" id="1827502"/>
    <lineage>
        <taxon>Bacteria</taxon>
        <taxon>Bacillati</taxon>
        <taxon>Bacillota</taxon>
        <taxon>Bacilli</taxon>
        <taxon>Bacillales</taxon>
        <taxon>Bacillaceae</taxon>
        <taxon>Lentibacillus</taxon>
    </lineage>
</organism>
<dbReference type="Gene3D" id="3.10.180.10">
    <property type="entry name" value="2,3-Dihydroxybiphenyl 1,2-Dioxygenase, domain 1"/>
    <property type="match status" value="1"/>
</dbReference>
<sequence length="135" mass="14850">MTLRLTPYLMMEGNAKEAIQFYEKTLDATIVTVQTYGEVLPTCPSAIKEHVGHAMLKVGETDLIFSDTPGPPIKKGNQVMISISTNDVEKTKQIFEALQLDGKVNQPLEETPFSPAFGNVTDKFGVTFQIVTEGK</sequence>
<protein>
    <submittedName>
        <fullName evidence="2">VOC family protein</fullName>
    </submittedName>
</protein>
<dbReference type="InterPro" id="IPR028973">
    <property type="entry name" value="PhnB-like"/>
</dbReference>
<proteinExistence type="predicted"/>
<dbReference type="EMBL" id="BMJD01000049">
    <property type="protein sequence ID" value="GGB58346.1"/>
    <property type="molecule type" value="Genomic_DNA"/>
</dbReference>
<evidence type="ECO:0000259" key="1">
    <source>
        <dbReference type="Pfam" id="PF06983"/>
    </source>
</evidence>
<dbReference type="Proteomes" id="UP000621492">
    <property type="component" value="Unassembled WGS sequence"/>
</dbReference>
<evidence type="ECO:0000313" key="2">
    <source>
        <dbReference type="EMBL" id="GGB58346.1"/>
    </source>
</evidence>
<dbReference type="Pfam" id="PF06983">
    <property type="entry name" value="3-dmu-9_3-mt"/>
    <property type="match status" value="1"/>
</dbReference>
<dbReference type="SUPFAM" id="SSF54593">
    <property type="entry name" value="Glyoxalase/Bleomycin resistance protein/Dihydroxybiphenyl dioxygenase"/>
    <property type="match status" value="1"/>
</dbReference>
<dbReference type="CDD" id="cd06588">
    <property type="entry name" value="PhnB_like"/>
    <property type="match status" value="1"/>
</dbReference>
<dbReference type="AlphaFoldDB" id="A0A9W5U130"/>
<gene>
    <name evidence="2" type="ORF">GCM10011409_39790</name>
</gene>
<evidence type="ECO:0000313" key="3">
    <source>
        <dbReference type="Proteomes" id="UP000621492"/>
    </source>
</evidence>
<dbReference type="PANTHER" id="PTHR33990">
    <property type="entry name" value="PROTEIN YJDN-RELATED"/>
    <property type="match status" value="1"/>
</dbReference>
<keyword evidence="3" id="KW-1185">Reference proteome</keyword>